<protein>
    <recommendedName>
        <fullName evidence="8">rRNA-processing protein</fullName>
    </recommendedName>
</protein>
<evidence type="ECO:0000256" key="4">
    <source>
        <dbReference type="ARBA" id="ARBA00022517"/>
    </source>
</evidence>
<dbReference type="Pfam" id="PF03879">
    <property type="entry name" value="Cgr1"/>
    <property type="match status" value="1"/>
</dbReference>
<evidence type="ECO:0000256" key="5">
    <source>
        <dbReference type="ARBA" id="ARBA00022552"/>
    </source>
</evidence>
<proteinExistence type="inferred from homology"/>
<evidence type="ECO:0000256" key="6">
    <source>
        <dbReference type="ARBA" id="ARBA00023054"/>
    </source>
</evidence>
<comment type="caution">
    <text evidence="9">The sequence shown here is derived from an EMBL/GenBank/DDBJ whole genome shotgun (WGS) entry which is preliminary data.</text>
</comment>
<keyword evidence="4 8" id="KW-0690">Ribosome biogenesis</keyword>
<evidence type="ECO:0000256" key="2">
    <source>
        <dbReference type="ARBA" id="ARBA00004604"/>
    </source>
</evidence>
<organism evidence="9 10">
    <name type="scientific">Wickerhamomyces pijperi</name>
    <name type="common">Yeast</name>
    <name type="synonym">Pichia pijperi</name>
    <dbReference type="NCBI Taxonomy" id="599730"/>
    <lineage>
        <taxon>Eukaryota</taxon>
        <taxon>Fungi</taxon>
        <taxon>Dikarya</taxon>
        <taxon>Ascomycota</taxon>
        <taxon>Saccharomycotina</taxon>
        <taxon>Saccharomycetes</taxon>
        <taxon>Phaffomycetales</taxon>
        <taxon>Wickerhamomycetaceae</taxon>
        <taxon>Wickerhamomyces</taxon>
    </lineage>
</organism>
<dbReference type="InterPro" id="IPR005579">
    <property type="entry name" value="Cgr1-like"/>
</dbReference>
<feature type="coiled-coil region" evidence="8">
    <location>
        <begin position="47"/>
        <end position="105"/>
    </location>
</feature>
<dbReference type="Proteomes" id="UP000774326">
    <property type="component" value="Unassembled WGS sequence"/>
</dbReference>
<dbReference type="GO" id="GO:0006364">
    <property type="term" value="P:rRNA processing"/>
    <property type="evidence" value="ECO:0007669"/>
    <property type="project" value="UniProtKB-UniRule"/>
</dbReference>
<reference evidence="9" key="2">
    <citation type="submission" date="2021-01" db="EMBL/GenBank/DDBJ databases">
        <authorList>
            <person name="Schikora-Tamarit M.A."/>
        </authorList>
    </citation>
    <scope>NUCLEOTIDE SEQUENCE</scope>
    <source>
        <strain evidence="9">CBS2887</strain>
    </source>
</reference>
<keyword evidence="6 8" id="KW-0175">Coiled coil</keyword>
<accession>A0A9P8Q6H4</accession>
<comment type="function">
    <text evidence="1 8">Involved in nucleolar integrity and required for processing of the pre-rRNA for the 60S ribosome subunit.</text>
</comment>
<keyword evidence="5 8" id="KW-0698">rRNA processing</keyword>
<evidence type="ECO:0000256" key="8">
    <source>
        <dbReference type="RuleBase" id="RU363084"/>
    </source>
</evidence>
<evidence type="ECO:0000313" key="10">
    <source>
        <dbReference type="Proteomes" id="UP000774326"/>
    </source>
</evidence>
<evidence type="ECO:0000256" key="1">
    <source>
        <dbReference type="ARBA" id="ARBA00004090"/>
    </source>
</evidence>
<comment type="subcellular location">
    <subcellularLocation>
        <location evidence="2 8">Nucleus</location>
        <location evidence="2 8">Nucleolus</location>
    </subcellularLocation>
</comment>
<dbReference type="GO" id="GO:0005730">
    <property type="term" value="C:nucleolus"/>
    <property type="evidence" value="ECO:0007669"/>
    <property type="project" value="UniProtKB-SubCell"/>
</dbReference>
<dbReference type="EMBL" id="JAEUBG010002289">
    <property type="protein sequence ID" value="KAH3684877.1"/>
    <property type="molecule type" value="Genomic_DNA"/>
</dbReference>
<dbReference type="AlphaFoldDB" id="A0A9P8Q6H4"/>
<dbReference type="OrthoDB" id="3942380at2759"/>
<evidence type="ECO:0000313" key="9">
    <source>
        <dbReference type="EMBL" id="KAH3684877.1"/>
    </source>
</evidence>
<comment type="similarity">
    <text evidence="3 8">Belongs to the CGR1 family.</text>
</comment>
<evidence type="ECO:0000256" key="3">
    <source>
        <dbReference type="ARBA" id="ARBA00007869"/>
    </source>
</evidence>
<name>A0A9P8Q6H4_WICPI</name>
<keyword evidence="7 8" id="KW-0539">Nucleus</keyword>
<reference evidence="9" key="1">
    <citation type="journal article" date="2021" name="Open Biol.">
        <title>Shared evolutionary footprints suggest mitochondrial oxidative damage underlies multiple complex I losses in fungi.</title>
        <authorList>
            <person name="Schikora-Tamarit M.A."/>
            <person name="Marcet-Houben M."/>
            <person name="Nosek J."/>
            <person name="Gabaldon T."/>
        </authorList>
    </citation>
    <scope>NUCLEOTIDE SEQUENCE</scope>
    <source>
        <strain evidence="9">CBS2887</strain>
    </source>
</reference>
<gene>
    <name evidence="9" type="ORF">WICPIJ_004155</name>
</gene>
<evidence type="ECO:0000256" key="7">
    <source>
        <dbReference type="ARBA" id="ARBA00023242"/>
    </source>
</evidence>
<keyword evidence="10" id="KW-1185">Reference proteome</keyword>
<sequence length="121" mass="14499">MSSETPDATTQPAVLKAGARVNGKNWKISKEAFRVKSFCVKNTWDRKQEQRLKDQQFKAKVKELKEEKENERKLKIQNIKDRRAKKEEKERYERLAAKMNAKKIERLRKKEKRNKLLKEGR</sequence>